<accession>A0A139A774</accession>
<dbReference type="Proteomes" id="UP000070544">
    <property type="component" value="Unassembled WGS sequence"/>
</dbReference>
<gene>
    <name evidence="1" type="ORF">M427DRAFT_34654</name>
</gene>
<evidence type="ECO:0000313" key="1">
    <source>
        <dbReference type="EMBL" id="KXS12650.1"/>
    </source>
</evidence>
<keyword evidence="2" id="KW-1185">Reference proteome</keyword>
<dbReference type="EMBL" id="KQ965786">
    <property type="protein sequence ID" value="KXS12650.1"/>
    <property type="molecule type" value="Genomic_DNA"/>
</dbReference>
<proteinExistence type="predicted"/>
<organism evidence="1 2">
    <name type="scientific">Gonapodya prolifera (strain JEL478)</name>
    <name type="common">Monoblepharis prolifera</name>
    <dbReference type="NCBI Taxonomy" id="1344416"/>
    <lineage>
        <taxon>Eukaryota</taxon>
        <taxon>Fungi</taxon>
        <taxon>Fungi incertae sedis</taxon>
        <taxon>Chytridiomycota</taxon>
        <taxon>Chytridiomycota incertae sedis</taxon>
        <taxon>Monoblepharidomycetes</taxon>
        <taxon>Monoblepharidales</taxon>
        <taxon>Gonapodyaceae</taxon>
        <taxon>Gonapodya</taxon>
    </lineage>
</organism>
<evidence type="ECO:0000313" key="2">
    <source>
        <dbReference type="Proteomes" id="UP000070544"/>
    </source>
</evidence>
<dbReference type="AlphaFoldDB" id="A0A139A774"/>
<reference evidence="1 2" key="1">
    <citation type="journal article" date="2015" name="Genome Biol. Evol.">
        <title>Phylogenomic analyses indicate that early fungi evolved digesting cell walls of algal ancestors of land plants.</title>
        <authorList>
            <person name="Chang Y."/>
            <person name="Wang S."/>
            <person name="Sekimoto S."/>
            <person name="Aerts A.L."/>
            <person name="Choi C."/>
            <person name="Clum A."/>
            <person name="LaButti K.M."/>
            <person name="Lindquist E.A."/>
            <person name="Yee Ngan C."/>
            <person name="Ohm R.A."/>
            <person name="Salamov A.A."/>
            <person name="Grigoriev I.V."/>
            <person name="Spatafora J.W."/>
            <person name="Berbee M.L."/>
        </authorList>
    </citation>
    <scope>NUCLEOTIDE SEQUENCE [LARGE SCALE GENOMIC DNA]</scope>
    <source>
        <strain evidence="1 2">JEL478</strain>
    </source>
</reference>
<sequence>MLAGEGRHPATYDFGMSVVLIYRDPLFRTLHSALGETISVLQAKELKIITSMFCFLSWHVKSRQVDLAPAAKEILASYVTLSLMILRRFCELIGHPNTFASSVQPLSREEKRWSTEELTSTIEDSLLICLRNIATTFRCLAGCSDIRTILSLAPDAGHFSLFGFGECVAAIAFRTKELAEAVKGPRQAGELAHRLPDHRNGISFLENSLAFEAGQVARIKATSRGDREELRLLQEIVGQTWQMVDGSLEGYENVPAGGKNVLELSKALHTNQ</sequence>
<name>A0A139A774_GONPJ</name>
<dbReference type="OrthoDB" id="10483516at2759"/>
<protein>
    <submittedName>
        <fullName evidence="1">Uncharacterized protein</fullName>
    </submittedName>
</protein>